<proteinExistence type="predicted"/>
<organism evidence="1 2">
    <name type="scientific">Botryotinia fuckeliana (strain T4)</name>
    <name type="common">Noble rot fungus</name>
    <name type="synonym">Botrytis cinerea</name>
    <dbReference type="NCBI Taxonomy" id="999810"/>
    <lineage>
        <taxon>Eukaryota</taxon>
        <taxon>Fungi</taxon>
        <taxon>Dikarya</taxon>
        <taxon>Ascomycota</taxon>
        <taxon>Pezizomycotina</taxon>
        <taxon>Leotiomycetes</taxon>
        <taxon>Helotiales</taxon>
        <taxon>Sclerotiniaceae</taxon>
        <taxon>Botrytis</taxon>
    </lineage>
</organism>
<dbReference type="AlphaFoldDB" id="G2YIF3"/>
<reference evidence="2" key="1">
    <citation type="journal article" date="2011" name="PLoS Genet.">
        <title>Genomic analysis of the necrotrophic fungal pathogens Sclerotinia sclerotiorum and Botrytis cinerea.</title>
        <authorList>
            <person name="Amselem J."/>
            <person name="Cuomo C.A."/>
            <person name="van Kan J.A."/>
            <person name="Viaud M."/>
            <person name="Benito E.P."/>
            <person name="Couloux A."/>
            <person name="Coutinho P.M."/>
            <person name="de Vries R.P."/>
            <person name="Dyer P.S."/>
            <person name="Fillinger S."/>
            <person name="Fournier E."/>
            <person name="Gout L."/>
            <person name="Hahn M."/>
            <person name="Kohn L."/>
            <person name="Lapalu N."/>
            <person name="Plummer K.M."/>
            <person name="Pradier J.M."/>
            <person name="Quevillon E."/>
            <person name="Sharon A."/>
            <person name="Simon A."/>
            <person name="ten Have A."/>
            <person name="Tudzynski B."/>
            <person name="Tudzynski P."/>
            <person name="Wincker P."/>
            <person name="Andrew M."/>
            <person name="Anthouard V."/>
            <person name="Beever R.E."/>
            <person name="Beffa R."/>
            <person name="Benoit I."/>
            <person name="Bouzid O."/>
            <person name="Brault B."/>
            <person name="Chen Z."/>
            <person name="Choquer M."/>
            <person name="Collemare J."/>
            <person name="Cotton P."/>
            <person name="Danchin E.G."/>
            <person name="Da Silva C."/>
            <person name="Gautier A."/>
            <person name="Giraud C."/>
            <person name="Giraud T."/>
            <person name="Gonzalez C."/>
            <person name="Grossetete S."/>
            <person name="Guldener U."/>
            <person name="Henrissat B."/>
            <person name="Howlett B.J."/>
            <person name="Kodira C."/>
            <person name="Kretschmer M."/>
            <person name="Lappartient A."/>
            <person name="Leroch M."/>
            <person name="Levis C."/>
            <person name="Mauceli E."/>
            <person name="Neuveglise C."/>
            <person name="Oeser B."/>
            <person name="Pearson M."/>
            <person name="Poulain J."/>
            <person name="Poussereau N."/>
            <person name="Quesneville H."/>
            <person name="Rascle C."/>
            <person name="Schumacher J."/>
            <person name="Segurens B."/>
            <person name="Sexton A."/>
            <person name="Silva E."/>
            <person name="Sirven C."/>
            <person name="Soanes D.M."/>
            <person name="Talbot N.J."/>
            <person name="Templeton M."/>
            <person name="Yandava C."/>
            <person name="Yarden O."/>
            <person name="Zeng Q."/>
            <person name="Rollins J.A."/>
            <person name="Lebrun M.H."/>
            <person name="Dickman M."/>
        </authorList>
    </citation>
    <scope>NUCLEOTIDE SEQUENCE [LARGE SCALE GENOMIC DNA]</scope>
    <source>
        <strain evidence="2">T4</strain>
    </source>
</reference>
<dbReference type="InParanoid" id="G2YIF3"/>
<evidence type="ECO:0000313" key="2">
    <source>
        <dbReference type="Proteomes" id="UP000008177"/>
    </source>
</evidence>
<dbReference type="HOGENOM" id="CLU_2812062_0_0_1"/>
<sequence length="67" mass="7395">MPSIPDLRLSAPLLHLTTSQGLDILDARCPLEHGPRKSRILCEVAMVHRHRVSAWDDGSPQVAAATW</sequence>
<protein>
    <submittedName>
        <fullName evidence="1">Uncharacterized protein</fullName>
    </submittedName>
</protein>
<name>G2YIF3_BOTF4</name>
<accession>G2YIF3</accession>
<dbReference type="EMBL" id="FQ790337">
    <property type="protein sequence ID" value="CCD51490.1"/>
    <property type="molecule type" value="Genomic_DNA"/>
</dbReference>
<gene>
    <name evidence="1" type="ORF">BofuT4_uP017960.1</name>
</gene>
<dbReference type="Proteomes" id="UP000008177">
    <property type="component" value="Unplaced contigs"/>
</dbReference>
<evidence type="ECO:0000313" key="1">
    <source>
        <dbReference type="EMBL" id="CCD51490.1"/>
    </source>
</evidence>